<name>A0A0R2A3L8_9LACO</name>
<comment type="caution">
    <text evidence="1">The sequence shown here is derived from an EMBL/GenBank/DDBJ whole genome shotgun (WGS) entry which is preliminary data.</text>
</comment>
<keyword evidence="2" id="KW-1185">Reference proteome</keyword>
<dbReference type="Proteomes" id="UP000051733">
    <property type="component" value="Unassembled WGS sequence"/>
</dbReference>
<evidence type="ECO:0008006" key="3">
    <source>
        <dbReference type="Google" id="ProtNLM"/>
    </source>
</evidence>
<reference evidence="1 2" key="1">
    <citation type="journal article" date="2015" name="Genome Announc.">
        <title>Expanding the biotechnology potential of lactobacilli through comparative genomics of 213 strains and associated genera.</title>
        <authorList>
            <person name="Sun Z."/>
            <person name="Harris H.M."/>
            <person name="McCann A."/>
            <person name="Guo C."/>
            <person name="Argimon S."/>
            <person name="Zhang W."/>
            <person name="Yang X."/>
            <person name="Jeffery I.B."/>
            <person name="Cooney J.C."/>
            <person name="Kagawa T.F."/>
            <person name="Liu W."/>
            <person name="Song Y."/>
            <person name="Salvetti E."/>
            <person name="Wrobel A."/>
            <person name="Rasinkangas P."/>
            <person name="Parkhill J."/>
            <person name="Rea M.C."/>
            <person name="O'Sullivan O."/>
            <person name="Ritari J."/>
            <person name="Douillard F.P."/>
            <person name="Paul Ross R."/>
            <person name="Yang R."/>
            <person name="Briner A.E."/>
            <person name="Felis G.E."/>
            <person name="de Vos W.M."/>
            <person name="Barrangou R."/>
            <person name="Klaenhammer T.R."/>
            <person name="Caufield P.W."/>
            <person name="Cui Y."/>
            <person name="Zhang H."/>
            <person name="O'Toole P.W."/>
        </authorList>
    </citation>
    <scope>NUCLEOTIDE SEQUENCE [LARGE SCALE GENOMIC DNA]</scope>
    <source>
        <strain evidence="1 2">DSM 20634</strain>
    </source>
</reference>
<evidence type="ECO:0000313" key="2">
    <source>
        <dbReference type="Proteomes" id="UP000051733"/>
    </source>
</evidence>
<protein>
    <recommendedName>
        <fullName evidence="3">Capsid protein</fullName>
    </recommendedName>
</protein>
<dbReference type="OrthoDB" id="2183780at2"/>
<accession>A0A0R2A3L8</accession>
<dbReference type="AlphaFoldDB" id="A0A0R2A3L8"/>
<dbReference type="EMBL" id="AYYY01000043">
    <property type="protein sequence ID" value="KRM61034.1"/>
    <property type="molecule type" value="Genomic_DNA"/>
</dbReference>
<dbReference type="Pfam" id="PF10665">
    <property type="entry name" value="Minor_capsid_1"/>
    <property type="match status" value="1"/>
</dbReference>
<proteinExistence type="predicted"/>
<dbReference type="InterPro" id="IPR019612">
    <property type="entry name" value="Minor_capsid_put"/>
</dbReference>
<dbReference type="PATRIC" id="fig|1423813.3.peg.2292"/>
<evidence type="ECO:0000313" key="1">
    <source>
        <dbReference type="EMBL" id="KRM61034.1"/>
    </source>
</evidence>
<gene>
    <name evidence="1" type="ORF">FC26_GL002250</name>
</gene>
<dbReference type="STRING" id="1423813.FC26_GL002250"/>
<organism evidence="1 2">
    <name type="scientific">Paucilactobacillus vaccinostercus DSM 20634</name>
    <dbReference type="NCBI Taxonomy" id="1423813"/>
    <lineage>
        <taxon>Bacteria</taxon>
        <taxon>Bacillati</taxon>
        <taxon>Bacillota</taxon>
        <taxon>Bacilli</taxon>
        <taxon>Lactobacillales</taxon>
        <taxon>Lactobacillaceae</taxon>
        <taxon>Paucilactobacillus</taxon>
    </lineage>
</organism>
<sequence>MPKFPKQLANQTVQIKMATGETNDYNQPIYKEPITIDHCVFQPQTIYSGTNDNRQLVANAIVFLYAGVSSPMPVLSKDNYQSVITFEGNDYALQSIIDNRDPFSNEVWSYELEVL</sequence>